<comment type="subcellular location">
    <subcellularLocation>
        <location evidence="2">Secreted</location>
    </subcellularLocation>
</comment>
<dbReference type="EC" id="3.1.1.4" evidence="3"/>
<feature type="signal peptide" evidence="11">
    <location>
        <begin position="1"/>
        <end position="20"/>
    </location>
</feature>
<keyword evidence="6" id="KW-0378">Hydrolase</keyword>
<keyword evidence="4" id="KW-0964">Secreted</keyword>
<dbReference type="GO" id="GO:0004623">
    <property type="term" value="F:phospholipase A2 activity"/>
    <property type="evidence" value="ECO:0007669"/>
    <property type="project" value="UniProtKB-EC"/>
</dbReference>
<evidence type="ECO:0000256" key="3">
    <source>
        <dbReference type="ARBA" id="ARBA00013278"/>
    </source>
</evidence>
<dbReference type="PANTHER" id="PTHR12253">
    <property type="entry name" value="RH14732P"/>
    <property type="match status" value="1"/>
</dbReference>
<keyword evidence="5" id="KW-0479">Metal-binding</keyword>
<organism evidence="13 14">
    <name type="scientific">Petromyzon marinus</name>
    <name type="common">Sea lamprey</name>
    <dbReference type="NCBI Taxonomy" id="7757"/>
    <lineage>
        <taxon>Eukaryota</taxon>
        <taxon>Metazoa</taxon>
        <taxon>Chordata</taxon>
        <taxon>Craniata</taxon>
        <taxon>Vertebrata</taxon>
        <taxon>Cyclostomata</taxon>
        <taxon>Hyperoartia</taxon>
        <taxon>Petromyzontiformes</taxon>
        <taxon>Petromyzontidae</taxon>
        <taxon>Petromyzon</taxon>
    </lineage>
</organism>
<reference evidence="14" key="1">
    <citation type="submission" date="2025-08" db="UniProtKB">
        <authorList>
            <consortium name="RefSeq"/>
        </authorList>
    </citation>
    <scope>IDENTIFICATION</scope>
    <source>
        <tissue evidence="14">Sperm</tissue>
    </source>
</reference>
<dbReference type="PROSITE" id="PS00118">
    <property type="entry name" value="PA2_HIS"/>
    <property type="match status" value="1"/>
</dbReference>
<evidence type="ECO:0000313" key="13">
    <source>
        <dbReference type="Proteomes" id="UP001318040"/>
    </source>
</evidence>
<dbReference type="FunFam" id="1.20.90.10:FF:000002">
    <property type="entry name" value="Phospholipase A2 group III"/>
    <property type="match status" value="1"/>
</dbReference>
<accession>A0AAJ7SR08</accession>
<keyword evidence="9" id="KW-1015">Disulfide bond</keyword>
<evidence type="ECO:0000256" key="9">
    <source>
        <dbReference type="ARBA" id="ARBA00023157"/>
    </source>
</evidence>
<evidence type="ECO:0000256" key="4">
    <source>
        <dbReference type="ARBA" id="ARBA00022525"/>
    </source>
</evidence>
<comment type="cofactor">
    <cofactor evidence="1">
        <name>Ca(2+)</name>
        <dbReference type="ChEBI" id="CHEBI:29108"/>
    </cofactor>
</comment>
<evidence type="ECO:0000256" key="6">
    <source>
        <dbReference type="ARBA" id="ARBA00022801"/>
    </source>
</evidence>
<dbReference type="AlphaFoldDB" id="A0AAJ7SR08"/>
<dbReference type="GO" id="GO:0046872">
    <property type="term" value="F:metal ion binding"/>
    <property type="evidence" value="ECO:0007669"/>
    <property type="project" value="UniProtKB-KW"/>
</dbReference>
<evidence type="ECO:0000256" key="11">
    <source>
        <dbReference type="SAM" id="SignalP"/>
    </source>
</evidence>
<dbReference type="RefSeq" id="XP_032803058.1">
    <property type="nucleotide sequence ID" value="XM_032947167.1"/>
</dbReference>
<dbReference type="KEGG" id="pmrn:116939137"/>
<feature type="region of interest" description="Disordered" evidence="10">
    <location>
        <begin position="266"/>
        <end position="328"/>
    </location>
</feature>
<dbReference type="SUPFAM" id="SSF48619">
    <property type="entry name" value="Phospholipase A2, PLA2"/>
    <property type="match status" value="1"/>
</dbReference>
<dbReference type="GO" id="GO:0050482">
    <property type="term" value="P:arachidonate secretion"/>
    <property type="evidence" value="ECO:0007669"/>
    <property type="project" value="InterPro"/>
</dbReference>
<evidence type="ECO:0000259" key="12">
    <source>
        <dbReference type="Pfam" id="PF05826"/>
    </source>
</evidence>
<dbReference type="GO" id="GO:0005576">
    <property type="term" value="C:extracellular region"/>
    <property type="evidence" value="ECO:0007669"/>
    <property type="project" value="UniProtKB-SubCell"/>
</dbReference>
<evidence type="ECO:0000256" key="5">
    <source>
        <dbReference type="ARBA" id="ARBA00022723"/>
    </source>
</evidence>
<keyword evidence="8" id="KW-0443">Lipid metabolism</keyword>
<dbReference type="GO" id="GO:0006644">
    <property type="term" value="P:phospholipid metabolic process"/>
    <property type="evidence" value="ECO:0007669"/>
    <property type="project" value="InterPro"/>
</dbReference>
<name>A0AAJ7SR08_PETMA</name>
<dbReference type="InterPro" id="IPR033113">
    <property type="entry name" value="PLA2_histidine"/>
</dbReference>
<dbReference type="Gene3D" id="1.20.90.10">
    <property type="entry name" value="Phospholipase A2 domain"/>
    <property type="match status" value="1"/>
</dbReference>
<feature type="compositionally biased region" description="Basic residues" evidence="10">
    <location>
        <begin position="353"/>
        <end position="373"/>
    </location>
</feature>
<feature type="region of interest" description="Disordered" evidence="10">
    <location>
        <begin position="345"/>
        <end position="373"/>
    </location>
</feature>
<dbReference type="Proteomes" id="UP001318040">
    <property type="component" value="Chromosome 5"/>
</dbReference>
<keyword evidence="7" id="KW-0106">Calcium</keyword>
<dbReference type="CDD" id="cd04704">
    <property type="entry name" value="PLA2_bee_venom_like"/>
    <property type="match status" value="1"/>
</dbReference>
<feature type="domain" description="Phospholipase A2-like central" evidence="12">
    <location>
        <begin position="107"/>
        <end position="202"/>
    </location>
</feature>
<evidence type="ECO:0000256" key="8">
    <source>
        <dbReference type="ARBA" id="ARBA00023098"/>
    </source>
</evidence>
<evidence type="ECO:0000256" key="10">
    <source>
        <dbReference type="SAM" id="MobiDB-lite"/>
    </source>
</evidence>
<protein>
    <recommendedName>
        <fullName evidence="3">phospholipase A2</fullName>
        <ecNumber evidence="3">3.1.1.4</ecNumber>
    </recommendedName>
</protein>
<sequence length="449" mass="50205">MMMMMTQQQLLLLLMVVSSAGIITGTSATLLLENAFGKSAAADDKLDSPVRPHAQNGSANYSNFFAAPSWRFLEASGSAGSLMSGGGGSDGEPGADATLRRVRRGFIFPGTMWCGAGNNANSYDDLGELADTDRCCRDHDHCPHLIGAFEYKYSYRNYRWHTILHCDCDTSFKRCLRDCNNTASRNVGQAYFNIIGMPCFTFQYEQRCTERMWWGKCLKYEELPVAYVQNQKHFDYEGIEVSGEVENNVDPTDGDTAPMSAQPLEVTTTTEHNHQLPARTGTSSPPKTTEPEILQPSVTIKGGARKNKQRHGKNNQKHGRKSMRGFGNRDENFVHWETNEVRVNSTLRQYTGSKRRGGGKRRGQQKKHLGRKRGIGKHLKFEPSIIKGLSGRGQYGAVNAGEVSLHADVFEKMSNSISLPTVQPKRLNRLRTRGRRNGRRKAVLKMDRC</sequence>
<evidence type="ECO:0000256" key="1">
    <source>
        <dbReference type="ARBA" id="ARBA00001913"/>
    </source>
</evidence>
<feature type="compositionally biased region" description="Basic residues" evidence="10">
    <location>
        <begin position="303"/>
        <end position="323"/>
    </location>
</feature>
<dbReference type="Pfam" id="PF05826">
    <property type="entry name" value="Phospholip_A2_2"/>
    <property type="match status" value="1"/>
</dbReference>
<feature type="chain" id="PRO_5042583899" description="phospholipase A2" evidence="11">
    <location>
        <begin position="21"/>
        <end position="449"/>
    </location>
</feature>
<keyword evidence="11" id="KW-0732">Signal</keyword>
<gene>
    <name evidence="14" type="primary">PLA2G3</name>
</gene>
<evidence type="ECO:0000256" key="2">
    <source>
        <dbReference type="ARBA" id="ARBA00004613"/>
    </source>
</evidence>
<proteinExistence type="predicted"/>
<keyword evidence="13" id="KW-1185">Reference proteome</keyword>
<dbReference type="InterPro" id="IPR036444">
    <property type="entry name" value="PLipase_A2_dom_sf"/>
</dbReference>
<evidence type="ECO:0000313" key="14">
    <source>
        <dbReference type="RefSeq" id="XP_032803058.1"/>
    </source>
</evidence>
<dbReference type="InterPro" id="IPR016090">
    <property type="entry name" value="PLA2-like_dom"/>
</dbReference>
<dbReference type="CTD" id="50487"/>
<evidence type="ECO:0000256" key="7">
    <source>
        <dbReference type="ARBA" id="ARBA00022837"/>
    </source>
</evidence>